<dbReference type="InterPro" id="IPR002347">
    <property type="entry name" value="SDR_fam"/>
</dbReference>
<dbReference type="Proteomes" id="UP000835052">
    <property type="component" value="Unassembled WGS sequence"/>
</dbReference>
<gene>
    <name evidence="3" type="ORF">CAUJ_LOCUS8799</name>
</gene>
<dbReference type="InterPro" id="IPR036291">
    <property type="entry name" value="NAD(P)-bd_dom_sf"/>
</dbReference>
<organism evidence="3 4">
    <name type="scientific">Caenorhabditis auriculariae</name>
    <dbReference type="NCBI Taxonomy" id="2777116"/>
    <lineage>
        <taxon>Eukaryota</taxon>
        <taxon>Metazoa</taxon>
        <taxon>Ecdysozoa</taxon>
        <taxon>Nematoda</taxon>
        <taxon>Chromadorea</taxon>
        <taxon>Rhabditida</taxon>
        <taxon>Rhabditina</taxon>
        <taxon>Rhabditomorpha</taxon>
        <taxon>Rhabditoidea</taxon>
        <taxon>Rhabditidae</taxon>
        <taxon>Peloderinae</taxon>
        <taxon>Caenorhabditis</taxon>
    </lineage>
</organism>
<reference evidence="3" key="1">
    <citation type="submission" date="2020-10" db="EMBL/GenBank/DDBJ databases">
        <authorList>
            <person name="Kikuchi T."/>
        </authorList>
    </citation>
    <scope>NUCLEOTIDE SEQUENCE</scope>
    <source>
        <strain evidence="3">NKZ352</strain>
    </source>
</reference>
<dbReference type="Gene3D" id="3.40.50.720">
    <property type="entry name" value="NAD(P)-binding Rossmann-like Domain"/>
    <property type="match status" value="1"/>
</dbReference>
<dbReference type="Pfam" id="PF00106">
    <property type="entry name" value="adh_short"/>
    <property type="match status" value="1"/>
</dbReference>
<name>A0A8S1HI18_9PELO</name>
<dbReference type="OrthoDB" id="5296at2759"/>
<dbReference type="InterPro" id="IPR051468">
    <property type="entry name" value="Fungal_SecMetab_SDRs"/>
</dbReference>
<comment type="caution">
    <text evidence="3">The sequence shown here is derived from an EMBL/GenBank/DDBJ whole genome shotgun (WGS) entry which is preliminary data.</text>
</comment>
<dbReference type="PANTHER" id="PTHR43544:SF7">
    <property type="entry name" value="NADB-LER2"/>
    <property type="match status" value="1"/>
</dbReference>
<accession>A0A8S1HI18</accession>
<sequence length="233" mass="25578">MRVHGVVVLVGGCDDLGLEMCRTIVGSHRVSRLYVACRNLDLAQELRAIEDPGKKLRIVECDVTRDWSIQNAVKLINCGKINCLILNTSSNQANGEDTVEKAKRDTWQRNFDVNVSSVSVLLKETLPLLKAALKENEVVTVASICSLSASLRLPIQTKDVSFACSQAALHQLIRIFSTENPRMTVVSIAAGFGLTIRTLHSVQIAREVLRVVDKVSEDQSGALIDHTGARINF</sequence>
<dbReference type="PANTHER" id="PTHR43544">
    <property type="entry name" value="SHORT-CHAIN DEHYDROGENASE/REDUCTASE"/>
    <property type="match status" value="1"/>
</dbReference>
<keyword evidence="4" id="KW-1185">Reference proteome</keyword>
<protein>
    <submittedName>
        <fullName evidence="3">Uncharacterized protein</fullName>
    </submittedName>
</protein>
<dbReference type="EMBL" id="CAJGYM010000030">
    <property type="protein sequence ID" value="CAD6192880.1"/>
    <property type="molecule type" value="Genomic_DNA"/>
</dbReference>
<dbReference type="GO" id="GO:0005737">
    <property type="term" value="C:cytoplasm"/>
    <property type="evidence" value="ECO:0007669"/>
    <property type="project" value="TreeGrafter"/>
</dbReference>
<evidence type="ECO:0000313" key="4">
    <source>
        <dbReference type="Proteomes" id="UP000835052"/>
    </source>
</evidence>
<proteinExistence type="predicted"/>
<keyword evidence="1" id="KW-0521">NADP</keyword>
<evidence type="ECO:0000256" key="1">
    <source>
        <dbReference type="ARBA" id="ARBA00022857"/>
    </source>
</evidence>
<dbReference type="AlphaFoldDB" id="A0A8S1HI18"/>
<evidence type="ECO:0000313" key="3">
    <source>
        <dbReference type="EMBL" id="CAD6192880.1"/>
    </source>
</evidence>
<dbReference type="GO" id="GO:0016491">
    <property type="term" value="F:oxidoreductase activity"/>
    <property type="evidence" value="ECO:0007669"/>
    <property type="project" value="UniProtKB-KW"/>
</dbReference>
<dbReference type="SUPFAM" id="SSF51735">
    <property type="entry name" value="NAD(P)-binding Rossmann-fold domains"/>
    <property type="match status" value="1"/>
</dbReference>
<evidence type="ECO:0000256" key="2">
    <source>
        <dbReference type="ARBA" id="ARBA00023002"/>
    </source>
</evidence>
<keyword evidence="2" id="KW-0560">Oxidoreductase</keyword>